<evidence type="ECO:0000256" key="2">
    <source>
        <dbReference type="ARBA" id="ARBA00023043"/>
    </source>
</evidence>
<dbReference type="AlphaFoldDB" id="B0Y1B2"/>
<gene>
    <name evidence="4" type="ORF">AFUB_049310</name>
</gene>
<evidence type="ECO:0000256" key="1">
    <source>
        <dbReference type="ARBA" id="ARBA00022737"/>
    </source>
</evidence>
<dbReference type="InterPro" id="IPR002110">
    <property type="entry name" value="Ankyrin_rpt"/>
</dbReference>
<dbReference type="Pfam" id="PF00023">
    <property type="entry name" value="Ank"/>
    <property type="match status" value="1"/>
</dbReference>
<dbReference type="VEuPathDB" id="FungiDB:AFUB_049310"/>
<evidence type="ECO:0000313" key="4">
    <source>
        <dbReference type="EMBL" id="EDP50930.1"/>
    </source>
</evidence>
<dbReference type="SUPFAM" id="SSF48403">
    <property type="entry name" value="Ankyrin repeat"/>
    <property type="match status" value="1"/>
</dbReference>
<dbReference type="EMBL" id="DS499597">
    <property type="protein sequence ID" value="EDP50930.1"/>
    <property type="molecule type" value="Genomic_DNA"/>
</dbReference>
<sequence length="295" mass="32957">MLEHETMTPQHLFKLPVELVVETAQYLARWASSSVGGPGGPGGPLSPHQTGQREHRPTYCTKRTRQWKEYRHLVDSDGDNLLHRAVKRSRPIADIAFLLDEELDVNHRNGQGRTPLAVAIAIKNSARIKKPDIVELLLQREQRPTFQTTGPDILCIERLSTRKHGLICGGDNNSTALTWAVRGGKLEAVRLLLGYRAKKQLELSGKDAFYWVVHDGREPIRCPLGRCRSSGPRDRSPSTYPIPYGNLSRTSSDCLTAGRRRSRRPSEGILGSLGAVTRCRSRTRGECEMAHRSKG</sequence>
<protein>
    <submittedName>
        <fullName evidence="4">Ankyrin repeat protein</fullName>
    </submittedName>
</protein>
<organism evidence="4 5">
    <name type="scientific">Aspergillus fumigatus (strain CBS 144.89 / FGSC A1163 / CEA10)</name>
    <name type="common">Neosartorya fumigata</name>
    <dbReference type="NCBI Taxonomy" id="451804"/>
    <lineage>
        <taxon>Eukaryota</taxon>
        <taxon>Fungi</taxon>
        <taxon>Dikarya</taxon>
        <taxon>Ascomycota</taxon>
        <taxon>Pezizomycotina</taxon>
        <taxon>Eurotiomycetes</taxon>
        <taxon>Eurotiomycetidae</taxon>
        <taxon>Eurotiales</taxon>
        <taxon>Aspergillaceae</taxon>
        <taxon>Aspergillus</taxon>
        <taxon>Aspergillus subgen. Fumigati</taxon>
    </lineage>
</organism>
<name>B0Y1B2_ASPFC</name>
<evidence type="ECO:0000313" key="5">
    <source>
        <dbReference type="Proteomes" id="UP000001699"/>
    </source>
</evidence>
<keyword evidence="1" id="KW-0677">Repeat</keyword>
<dbReference type="InterPro" id="IPR036770">
    <property type="entry name" value="Ankyrin_rpt-contain_sf"/>
</dbReference>
<feature type="region of interest" description="Disordered" evidence="3">
    <location>
        <begin position="34"/>
        <end position="58"/>
    </location>
</feature>
<evidence type="ECO:0000256" key="3">
    <source>
        <dbReference type="SAM" id="MobiDB-lite"/>
    </source>
</evidence>
<dbReference type="PANTHER" id="PTHR24126:SF14">
    <property type="entry name" value="ANK_REP_REGION DOMAIN-CONTAINING PROTEIN"/>
    <property type="match status" value="1"/>
</dbReference>
<dbReference type="Gene3D" id="1.25.40.20">
    <property type="entry name" value="Ankyrin repeat-containing domain"/>
    <property type="match status" value="1"/>
</dbReference>
<reference evidence="4 5" key="1">
    <citation type="journal article" date="2008" name="PLoS Genet.">
        <title>Genomic islands in the pathogenic filamentous fungus Aspergillus fumigatus.</title>
        <authorList>
            <person name="Fedorova N.D."/>
            <person name="Khaldi N."/>
            <person name="Joardar V.S."/>
            <person name="Maiti R."/>
            <person name="Amedeo P."/>
            <person name="Anderson M.J."/>
            <person name="Crabtree J."/>
            <person name="Silva J.C."/>
            <person name="Badger J.H."/>
            <person name="Albarraq A."/>
            <person name="Angiuoli S."/>
            <person name="Bussey H."/>
            <person name="Bowyer P."/>
            <person name="Cotty P.J."/>
            <person name="Dyer P.S."/>
            <person name="Egan A."/>
            <person name="Galens K."/>
            <person name="Fraser-Liggett C.M."/>
            <person name="Haas B.J."/>
            <person name="Inman J.M."/>
            <person name="Kent R."/>
            <person name="Lemieux S."/>
            <person name="Malavazi I."/>
            <person name="Orvis J."/>
            <person name="Roemer T."/>
            <person name="Ronning C.M."/>
            <person name="Sundaram J.P."/>
            <person name="Sutton G."/>
            <person name="Turner G."/>
            <person name="Venter J.C."/>
            <person name="White O.R."/>
            <person name="Whitty B.R."/>
            <person name="Youngman P."/>
            <person name="Wolfe K.H."/>
            <person name="Goldman G.H."/>
            <person name="Wortman J.R."/>
            <person name="Jiang B."/>
            <person name="Denning D.W."/>
            <person name="Nierman W.C."/>
        </authorList>
    </citation>
    <scope>NUCLEOTIDE SEQUENCE [LARGE SCALE GENOMIC DNA]</scope>
    <source>
        <strain evidence="5">CBS 144.89 / FGSC A1163 / CEA10</strain>
    </source>
</reference>
<dbReference type="SMART" id="SM00248">
    <property type="entry name" value="ANK"/>
    <property type="match status" value="3"/>
</dbReference>
<dbReference type="PANTHER" id="PTHR24126">
    <property type="entry name" value="ANKYRIN REPEAT, PH AND SEC7 DOMAIN CONTAINING PROTEIN SECG-RELATED"/>
    <property type="match status" value="1"/>
</dbReference>
<accession>B0Y1B2</accession>
<keyword evidence="5" id="KW-1185">Reference proteome</keyword>
<dbReference type="Proteomes" id="UP000001699">
    <property type="component" value="Unassembled WGS sequence"/>
</dbReference>
<proteinExistence type="predicted"/>
<keyword evidence="2" id="KW-0040">ANK repeat</keyword>
<dbReference type="HOGENOM" id="CLU_943278_0_0_1"/>